<dbReference type="GO" id="GO:0019075">
    <property type="term" value="P:virus maturation"/>
    <property type="evidence" value="ECO:0007669"/>
    <property type="project" value="TreeGrafter"/>
</dbReference>
<evidence type="ECO:0000256" key="5">
    <source>
        <dbReference type="ARBA" id="ARBA00022448"/>
    </source>
</evidence>
<evidence type="ECO:0000256" key="14">
    <source>
        <dbReference type="SAM" id="MobiDB-lite"/>
    </source>
</evidence>
<dbReference type="InterPro" id="IPR023341">
    <property type="entry name" value="MABP"/>
</dbReference>
<evidence type="ECO:0000256" key="2">
    <source>
        <dbReference type="ARBA" id="ARBA00004633"/>
    </source>
</evidence>
<feature type="domain" description="MABP" evidence="16">
    <location>
        <begin position="17"/>
        <end position="160"/>
    </location>
</feature>
<evidence type="ECO:0000256" key="11">
    <source>
        <dbReference type="ARBA" id="ARBA00033002"/>
    </source>
</evidence>
<dbReference type="GO" id="GO:0046755">
    <property type="term" value="P:viral budding"/>
    <property type="evidence" value="ECO:0007669"/>
    <property type="project" value="TreeGrafter"/>
</dbReference>
<comment type="function">
    <text evidence="13">Component of the ESCRT-I complex, a regulator of vesicular trafficking process. Required for the sorting of endocytic ubiquitinated cargos into multivesicular bodies.</text>
</comment>
<dbReference type="PROSITE" id="PS51497">
    <property type="entry name" value="UMA"/>
    <property type="match status" value="1"/>
</dbReference>
<dbReference type="GO" id="GO:0017124">
    <property type="term" value="F:SH3 domain binding"/>
    <property type="evidence" value="ECO:0007669"/>
    <property type="project" value="UniProtKB-KW"/>
</dbReference>
<proteinExistence type="inferred from homology"/>
<feature type="compositionally biased region" description="Pro residues" evidence="14">
    <location>
        <begin position="208"/>
        <end position="217"/>
    </location>
</feature>
<keyword evidence="5" id="KW-0813">Transport</keyword>
<evidence type="ECO:0000256" key="1">
    <source>
        <dbReference type="ARBA" id="ARBA00004496"/>
    </source>
</evidence>
<dbReference type="GO" id="GO:0031902">
    <property type="term" value="C:late endosome membrane"/>
    <property type="evidence" value="ECO:0007669"/>
    <property type="project" value="UniProtKB-SubCell"/>
</dbReference>
<dbReference type="PANTHER" id="PTHR31612">
    <property type="entry name" value="MULTIVESICULAR BODY SUBUNIT 12A"/>
    <property type="match status" value="1"/>
</dbReference>
<keyword evidence="9" id="KW-0729">SH3-binding</keyword>
<dbReference type="OrthoDB" id="6021306at2759"/>
<dbReference type="GO" id="GO:0032801">
    <property type="term" value="P:receptor catabolic process"/>
    <property type="evidence" value="ECO:0007669"/>
    <property type="project" value="TreeGrafter"/>
</dbReference>
<gene>
    <name evidence="17" type="ORF">CEUTPL_LOCUS4903</name>
</gene>
<evidence type="ECO:0000256" key="10">
    <source>
        <dbReference type="ARBA" id="ARBA00023136"/>
    </source>
</evidence>
<evidence type="ECO:0000256" key="7">
    <source>
        <dbReference type="ARBA" id="ARBA00022753"/>
    </source>
</evidence>
<dbReference type="EMBL" id="OU892278">
    <property type="protein sequence ID" value="CAG9764263.1"/>
    <property type="molecule type" value="Genomic_DNA"/>
</dbReference>
<dbReference type="GO" id="GO:0042058">
    <property type="term" value="P:regulation of epidermal growth factor receptor signaling pathway"/>
    <property type="evidence" value="ECO:0007669"/>
    <property type="project" value="TreeGrafter"/>
</dbReference>
<evidence type="ECO:0000256" key="12">
    <source>
        <dbReference type="ARBA" id="ARBA00033024"/>
    </source>
</evidence>
<evidence type="ECO:0000259" key="16">
    <source>
        <dbReference type="PROSITE" id="PS51498"/>
    </source>
</evidence>
<evidence type="ECO:0000256" key="9">
    <source>
        <dbReference type="ARBA" id="ARBA00023036"/>
    </source>
</evidence>
<reference evidence="17" key="1">
    <citation type="submission" date="2022-01" db="EMBL/GenBank/DDBJ databases">
        <authorList>
            <person name="King R."/>
        </authorList>
    </citation>
    <scope>NUCLEOTIDE SEQUENCE</scope>
</reference>
<keyword evidence="18" id="KW-1185">Reference proteome</keyword>
<feature type="region of interest" description="Disordered" evidence="14">
    <location>
        <begin position="160"/>
        <end position="217"/>
    </location>
</feature>
<protein>
    <recommendedName>
        <fullName evidence="4">Multivesicular body subunit 12A</fullName>
    </recommendedName>
    <alternativeName>
        <fullName evidence="12">ESCRT-I complex subunit MVB12A</fullName>
    </alternativeName>
    <alternativeName>
        <fullName evidence="11">Protein FAM125A</fullName>
    </alternativeName>
</protein>
<dbReference type="GO" id="GO:0015031">
    <property type="term" value="P:protein transport"/>
    <property type="evidence" value="ECO:0007669"/>
    <property type="project" value="UniProtKB-KW"/>
</dbReference>
<dbReference type="GO" id="GO:0000813">
    <property type="term" value="C:ESCRT I complex"/>
    <property type="evidence" value="ECO:0007669"/>
    <property type="project" value="InterPro"/>
</dbReference>
<sequence length="290" mass="32074">MLKSSVQSKILKTLPDDRPITAIQIVENLDKCPRGFYPICKTYDQDSDADLGEKSIFKGSTERFLCLSKTEGIPNFVVQEVIVLNEKTVPPKGFSLLNRTADSQQKAWKKKQLCYRLVNQKELKTAITDIIVCSRLKKAPTGFSFAGEINGVTVCYKMGNSESNPNSPPDRPPKSSSLNSNNVYPALGNDDDYEILRTPGPGGYGPIRPAPKPPAPISPAHPALQHQMSTHTLGNSSYSGLEGVPFTVNPKFLVSGSNNNPFQVPKIKIKTMQQILTEYDYPFTIERQLQ</sequence>
<accession>A0A9N9QLV7</accession>
<dbReference type="FunFam" id="2.100.10.50:FF:000002">
    <property type="entry name" value="Multivesicular body subunit 12B"/>
    <property type="match status" value="1"/>
</dbReference>
<keyword evidence="6" id="KW-0963">Cytoplasm</keyword>
<dbReference type="PROSITE" id="PS51498">
    <property type="entry name" value="MABP"/>
    <property type="match status" value="1"/>
</dbReference>
<organism evidence="17 18">
    <name type="scientific">Ceutorhynchus assimilis</name>
    <name type="common">cabbage seed weevil</name>
    <dbReference type="NCBI Taxonomy" id="467358"/>
    <lineage>
        <taxon>Eukaryota</taxon>
        <taxon>Metazoa</taxon>
        <taxon>Ecdysozoa</taxon>
        <taxon>Arthropoda</taxon>
        <taxon>Hexapoda</taxon>
        <taxon>Insecta</taxon>
        <taxon>Pterygota</taxon>
        <taxon>Neoptera</taxon>
        <taxon>Endopterygota</taxon>
        <taxon>Coleoptera</taxon>
        <taxon>Polyphaga</taxon>
        <taxon>Cucujiformia</taxon>
        <taxon>Curculionidae</taxon>
        <taxon>Ceutorhynchinae</taxon>
        <taxon>Ceutorhynchus</taxon>
    </lineage>
</organism>
<dbReference type="Pfam" id="PF10240">
    <property type="entry name" value="DUF2464"/>
    <property type="match status" value="1"/>
</dbReference>
<feature type="compositionally biased region" description="Polar residues" evidence="14">
    <location>
        <begin position="174"/>
        <end position="183"/>
    </location>
</feature>
<evidence type="ECO:0000313" key="17">
    <source>
        <dbReference type="EMBL" id="CAG9764263.1"/>
    </source>
</evidence>
<keyword evidence="7" id="KW-0967">Endosome</keyword>
<dbReference type="PANTHER" id="PTHR31612:SF2">
    <property type="entry name" value="MULTIVESICULAR BODY SUBUNIT 12A"/>
    <property type="match status" value="1"/>
</dbReference>
<keyword evidence="10" id="KW-0472">Membrane</keyword>
<evidence type="ECO:0000256" key="6">
    <source>
        <dbReference type="ARBA" id="ARBA00022490"/>
    </source>
</evidence>
<evidence type="ECO:0000313" key="18">
    <source>
        <dbReference type="Proteomes" id="UP001152799"/>
    </source>
</evidence>
<name>A0A9N9QLV7_9CUCU</name>
<keyword evidence="8" id="KW-0653">Protein transport</keyword>
<evidence type="ECO:0000256" key="13">
    <source>
        <dbReference type="ARBA" id="ARBA00053101"/>
    </source>
</evidence>
<dbReference type="GO" id="GO:0005829">
    <property type="term" value="C:cytosol"/>
    <property type="evidence" value="ECO:0007669"/>
    <property type="project" value="TreeGrafter"/>
</dbReference>
<dbReference type="GO" id="GO:0032510">
    <property type="term" value="P:endosome to lysosome transport via multivesicular body sorting pathway"/>
    <property type="evidence" value="ECO:0007669"/>
    <property type="project" value="TreeGrafter"/>
</dbReference>
<dbReference type="AlphaFoldDB" id="A0A9N9QLV7"/>
<dbReference type="InterPro" id="IPR040335">
    <property type="entry name" value="MVB12A"/>
</dbReference>
<dbReference type="Proteomes" id="UP001152799">
    <property type="component" value="Chromosome 2"/>
</dbReference>
<dbReference type="InterPro" id="IPR023340">
    <property type="entry name" value="UMA"/>
</dbReference>
<dbReference type="InterPro" id="IPR018798">
    <property type="entry name" value="MVB12A/B"/>
</dbReference>
<comment type="subcellular location">
    <subcellularLocation>
        <location evidence="1">Cytoplasm</location>
    </subcellularLocation>
    <subcellularLocation>
        <location evidence="2">Late endosome membrane</location>
        <topology evidence="2">Peripheral membrane protein</topology>
    </subcellularLocation>
</comment>
<dbReference type="Gene3D" id="2.100.10.50">
    <property type="match status" value="1"/>
</dbReference>
<evidence type="ECO:0000256" key="4">
    <source>
        <dbReference type="ARBA" id="ARBA00017653"/>
    </source>
</evidence>
<evidence type="ECO:0000256" key="8">
    <source>
        <dbReference type="ARBA" id="ARBA00022927"/>
    </source>
</evidence>
<comment type="similarity">
    <text evidence="3">Belongs to the MVB12 family.</text>
</comment>
<evidence type="ECO:0000259" key="15">
    <source>
        <dbReference type="PROSITE" id="PS51497"/>
    </source>
</evidence>
<evidence type="ECO:0000256" key="3">
    <source>
        <dbReference type="ARBA" id="ARBA00010432"/>
    </source>
</evidence>
<feature type="domain" description="UMA" evidence="15">
    <location>
        <begin position="241"/>
        <end position="290"/>
    </location>
</feature>